<evidence type="ECO:0000256" key="11">
    <source>
        <dbReference type="ARBA" id="ARBA00023239"/>
    </source>
</evidence>
<dbReference type="AlphaFoldDB" id="A0AAD7LKI4"/>
<evidence type="ECO:0000256" key="8">
    <source>
        <dbReference type="ARBA" id="ARBA00022793"/>
    </source>
</evidence>
<dbReference type="PANTHER" id="PTHR43452">
    <property type="entry name" value="PYRUVATE DECARBOXYLASE"/>
    <property type="match status" value="1"/>
</dbReference>
<protein>
    <recommendedName>
        <fullName evidence="6">pyruvate decarboxylase</fullName>
        <ecNumber evidence="6">4.1.1.1</ecNumber>
    </recommendedName>
</protein>
<keyword evidence="7" id="KW-0479">Metal-binding</keyword>
<dbReference type="EMBL" id="JARAOO010000008">
    <property type="protein sequence ID" value="KAJ7959839.1"/>
    <property type="molecule type" value="Genomic_DNA"/>
</dbReference>
<evidence type="ECO:0000313" key="13">
    <source>
        <dbReference type="Proteomes" id="UP001163823"/>
    </source>
</evidence>
<keyword evidence="13" id="KW-1185">Reference proteome</keyword>
<keyword evidence="12" id="KW-0670">Pyruvate</keyword>
<evidence type="ECO:0000256" key="7">
    <source>
        <dbReference type="ARBA" id="ARBA00022723"/>
    </source>
</evidence>
<evidence type="ECO:0000256" key="1">
    <source>
        <dbReference type="ARBA" id="ARBA00001041"/>
    </source>
</evidence>
<reference evidence="12" key="1">
    <citation type="journal article" date="2023" name="Science">
        <title>Elucidation of the pathway for biosynthesis of saponin adjuvants from the soapbark tree.</title>
        <authorList>
            <person name="Reed J."/>
            <person name="Orme A."/>
            <person name="El-Demerdash A."/>
            <person name="Owen C."/>
            <person name="Martin L.B.B."/>
            <person name="Misra R.C."/>
            <person name="Kikuchi S."/>
            <person name="Rejzek M."/>
            <person name="Martin A.C."/>
            <person name="Harkess A."/>
            <person name="Leebens-Mack J."/>
            <person name="Louveau T."/>
            <person name="Stephenson M.J."/>
            <person name="Osbourn A."/>
        </authorList>
    </citation>
    <scope>NUCLEOTIDE SEQUENCE</scope>
    <source>
        <strain evidence="12">S10</strain>
    </source>
</reference>
<dbReference type="GO" id="GO:0004737">
    <property type="term" value="F:pyruvate decarboxylase activity"/>
    <property type="evidence" value="ECO:0007669"/>
    <property type="project" value="UniProtKB-EC"/>
</dbReference>
<dbReference type="GO" id="GO:0000949">
    <property type="term" value="P:aromatic amino acid family catabolic process to alcohol via Ehrlich pathway"/>
    <property type="evidence" value="ECO:0007669"/>
    <property type="project" value="TreeGrafter"/>
</dbReference>
<comment type="subunit">
    <text evidence="5">Homotetramer.</text>
</comment>
<sequence>MNSMLAMRLMGMPGPVGLGLVLLLLLWVDLVFSMLLLGLLVRIFQSFLLWGTNNKNNDYGTNRILHHTIGLPDFSQEIRCFQPVTCFQALINNLEDAHELIDTAISNALKESKPVYISISCNLQGIPHPTFSREPIPFSLSPRLSNKMGLDAAVEATVAFLNKAVKPVMVGG</sequence>
<comment type="catalytic activity">
    <reaction evidence="1">
        <text>a 2-oxocarboxylate + H(+) = an aldehyde + CO2</text>
        <dbReference type="Rhea" id="RHEA:11628"/>
        <dbReference type="ChEBI" id="CHEBI:15378"/>
        <dbReference type="ChEBI" id="CHEBI:16526"/>
        <dbReference type="ChEBI" id="CHEBI:17478"/>
        <dbReference type="ChEBI" id="CHEBI:35179"/>
        <dbReference type="EC" id="4.1.1.1"/>
    </reaction>
</comment>
<keyword evidence="8" id="KW-0210">Decarboxylase</keyword>
<proteinExistence type="inferred from homology"/>
<dbReference type="GO" id="GO:0005829">
    <property type="term" value="C:cytosol"/>
    <property type="evidence" value="ECO:0007669"/>
    <property type="project" value="TreeGrafter"/>
</dbReference>
<keyword evidence="10" id="KW-0786">Thiamine pyrophosphate</keyword>
<dbReference type="Gene3D" id="3.40.50.970">
    <property type="match status" value="1"/>
</dbReference>
<dbReference type="InterPro" id="IPR029061">
    <property type="entry name" value="THDP-binding"/>
</dbReference>
<dbReference type="KEGG" id="qsa:O6P43_020365"/>
<comment type="cofactor">
    <cofactor evidence="2">
        <name>a metal cation</name>
        <dbReference type="ChEBI" id="CHEBI:25213"/>
    </cofactor>
</comment>
<dbReference type="Proteomes" id="UP001163823">
    <property type="component" value="Chromosome 8"/>
</dbReference>
<comment type="cofactor">
    <cofactor evidence="3">
        <name>thiamine diphosphate</name>
        <dbReference type="ChEBI" id="CHEBI:58937"/>
    </cofactor>
</comment>
<dbReference type="PANTHER" id="PTHR43452:SF20">
    <property type="entry name" value="PYRUVATE DECARBOXYLASE 2"/>
    <property type="match status" value="1"/>
</dbReference>
<comment type="caution">
    <text evidence="12">The sequence shown here is derived from an EMBL/GenBank/DDBJ whole genome shotgun (WGS) entry which is preliminary data.</text>
</comment>
<organism evidence="12 13">
    <name type="scientific">Quillaja saponaria</name>
    <name type="common">Soap bark tree</name>
    <dbReference type="NCBI Taxonomy" id="32244"/>
    <lineage>
        <taxon>Eukaryota</taxon>
        <taxon>Viridiplantae</taxon>
        <taxon>Streptophyta</taxon>
        <taxon>Embryophyta</taxon>
        <taxon>Tracheophyta</taxon>
        <taxon>Spermatophyta</taxon>
        <taxon>Magnoliopsida</taxon>
        <taxon>eudicotyledons</taxon>
        <taxon>Gunneridae</taxon>
        <taxon>Pentapetalae</taxon>
        <taxon>rosids</taxon>
        <taxon>fabids</taxon>
        <taxon>Fabales</taxon>
        <taxon>Quillajaceae</taxon>
        <taxon>Quillaja</taxon>
    </lineage>
</organism>
<accession>A0AAD7LKI4</accession>
<evidence type="ECO:0000256" key="10">
    <source>
        <dbReference type="ARBA" id="ARBA00023052"/>
    </source>
</evidence>
<keyword evidence="11" id="KW-0456">Lyase</keyword>
<name>A0AAD7LKI4_QUISA</name>
<dbReference type="SUPFAM" id="SSF52518">
    <property type="entry name" value="Thiamin diphosphate-binding fold (THDP-binding)"/>
    <property type="match status" value="1"/>
</dbReference>
<evidence type="ECO:0000256" key="5">
    <source>
        <dbReference type="ARBA" id="ARBA00011881"/>
    </source>
</evidence>
<dbReference type="EC" id="4.1.1.1" evidence="6"/>
<evidence type="ECO:0000256" key="4">
    <source>
        <dbReference type="ARBA" id="ARBA00007812"/>
    </source>
</evidence>
<dbReference type="GO" id="GO:0046872">
    <property type="term" value="F:metal ion binding"/>
    <property type="evidence" value="ECO:0007669"/>
    <property type="project" value="UniProtKB-KW"/>
</dbReference>
<evidence type="ECO:0000256" key="6">
    <source>
        <dbReference type="ARBA" id="ARBA00013202"/>
    </source>
</evidence>
<gene>
    <name evidence="12" type="ORF">O6P43_020365</name>
</gene>
<evidence type="ECO:0000256" key="2">
    <source>
        <dbReference type="ARBA" id="ARBA00001920"/>
    </source>
</evidence>
<evidence type="ECO:0000256" key="3">
    <source>
        <dbReference type="ARBA" id="ARBA00001964"/>
    </source>
</evidence>
<comment type="similarity">
    <text evidence="4">Belongs to the TPP enzyme family.</text>
</comment>
<keyword evidence="9" id="KW-0460">Magnesium</keyword>
<dbReference type="InterPro" id="IPR012110">
    <property type="entry name" value="PDC/IPDC-like"/>
</dbReference>
<evidence type="ECO:0000256" key="9">
    <source>
        <dbReference type="ARBA" id="ARBA00022842"/>
    </source>
</evidence>
<evidence type="ECO:0000313" key="12">
    <source>
        <dbReference type="EMBL" id="KAJ7959839.1"/>
    </source>
</evidence>